<dbReference type="InterPro" id="IPR049560">
    <property type="entry name" value="MeTrfase_RsmB-F_NOP2_cat"/>
</dbReference>
<keyword evidence="5 6" id="KW-0694">RNA-binding</keyword>
<dbReference type="InterPro" id="IPR023267">
    <property type="entry name" value="RCMT"/>
</dbReference>
<dbReference type="Pfam" id="PF01189">
    <property type="entry name" value="Methyltr_RsmB-F"/>
    <property type="match status" value="1"/>
</dbReference>
<dbReference type="PANTHER" id="PTHR22807:SF53">
    <property type="entry name" value="RIBOSOMAL RNA SMALL SUBUNIT METHYLTRANSFERASE B-RELATED"/>
    <property type="match status" value="1"/>
</dbReference>
<protein>
    <submittedName>
        <fullName evidence="9">Transcription antitermination factor NusB</fullName>
    </submittedName>
</protein>
<gene>
    <name evidence="9" type="ORF">GCM10009804_57720</name>
</gene>
<evidence type="ECO:0000256" key="4">
    <source>
        <dbReference type="ARBA" id="ARBA00022691"/>
    </source>
</evidence>
<dbReference type="SUPFAM" id="SSF48013">
    <property type="entry name" value="NusB-like"/>
    <property type="match status" value="1"/>
</dbReference>
<organism evidence="9 10">
    <name type="scientific">Kribbella hippodromi</name>
    <dbReference type="NCBI Taxonomy" id="434347"/>
    <lineage>
        <taxon>Bacteria</taxon>
        <taxon>Bacillati</taxon>
        <taxon>Actinomycetota</taxon>
        <taxon>Actinomycetes</taxon>
        <taxon>Propionibacteriales</taxon>
        <taxon>Kribbellaceae</taxon>
        <taxon>Kribbella</taxon>
    </lineage>
</organism>
<dbReference type="PRINTS" id="PR02008">
    <property type="entry name" value="RCMTFAMILY"/>
</dbReference>
<dbReference type="InterPro" id="IPR018314">
    <property type="entry name" value="RsmB/NOL1/NOP2-like_CS"/>
</dbReference>
<dbReference type="CDD" id="cd02440">
    <property type="entry name" value="AdoMet_MTases"/>
    <property type="match status" value="1"/>
</dbReference>
<dbReference type="InterPro" id="IPR029063">
    <property type="entry name" value="SAM-dependent_MTases_sf"/>
</dbReference>
<feature type="binding site" evidence="6">
    <location>
        <position position="356"/>
    </location>
    <ligand>
        <name>S-adenosyl-L-methionine</name>
        <dbReference type="ChEBI" id="CHEBI:59789"/>
    </ligand>
</feature>
<proteinExistence type="inferred from homology"/>
<dbReference type="PROSITE" id="PS51686">
    <property type="entry name" value="SAM_MT_RSMB_NOP"/>
    <property type="match status" value="1"/>
</dbReference>
<comment type="similarity">
    <text evidence="1 6">Belongs to the class I-like SAM-binding methyltransferase superfamily. RsmB/NOP family.</text>
</comment>
<dbReference type="Proteomes" id="UP001501705">
    <property type="component" value="Unassembled WGS sequence"/>
</dbReference>
<dbReference type="RefSeq" id="WP_344238337.1">
    <property type="nucleotide sequence ID" value="NZ_BAAAPH010000021.1"/>
</dbReference>
<dbReference type="SUPFAM" id="SSF53335">
    <property type="entry name" value="S-adenosyl-L-methionine-dependent methyltransferases"/>
    <property type="match status" value="1"/>
</dbReference>
<feature type="active site" description="Nucleophile" evidence="6">
    <location>
        <position position="409"/>
    </location>
</feature>
<accession>A0ABP4PYM7</accession>
<dbReference type="PROSITE" id="PS01153">
    <property type="entry name" value="NOL1_NOP2_SUN"/>
    <property type="match status" value="1"/>
</dbReference>
<feature type="compositionally biased region" description="Low complexity" evidence="7">
    <location>
        <begin position="9"/>
        <end position="23"/>
    </location>
</feature>
<evidence type="ECO:0000256" key="2">
    <source>
        <dbReference type="ARBA" id="ARBA00022603"/>
    </source>
</evidence>
<name>A0ABP4PYM7_9ACTN</name>
<sequence>MSDRTPRNRGAQRGSAQRGQAQRGPDRVRKVAYQVVRQVTAEGGYANLALNKALREARLGGRDAAFCTELVHGTLRWQGTYDVFLARSVSRRLEDLDPELLDLLRLGSHQLLNMRVDSYAAVSEMVTLTRSELGQKRTGLVNAVLRKISQRSLEQWISAAAPSIEEDLIGHLAVAEAHPRWVIEAFDRALGDAAGGLEDLLAADNEPPRVTLVARPGLSDVDELGGAGAVPARWSPYGAVLEGGGDPGRIEAVATGRAGVQDEGSQLVALALAAAKVEGEDSNWLDLCAGPGGKSALLAALVDQQGGRLTAIEPLKHRADLVRGNLRAIPGDHKVLVGDGTKPTWPAGSFDRVLADVPCTGLGALRRRPEARWRRTPDDVRELRPLQEDLLDSAITSVRAGGVVAYVTCSPHPDETRAVVDAVLARRNDASLEDARDLFPGVPDLGAGPDVQLWPHLHGTDAMYLALIRKA</sequence>
<dbReference type="Pfam" id="PF01029">
    <property type="entry name" value="NusB"/>
    <property type="match status" value="1"/>
</dbReference>
<feature type="binding site" evidence="6">
    <location>
        <position position="313"/>
    </location>
    <ligand>
        <name>S-adenosyl-L-methionine</name>
        <dbReference type="ChEBI" id="CHEBI:59789"/>
    </ligand>
</feature>
<keyword evidence="10" id="KW-1185">Reference proteome</keyword>
<keyword evidence="2 6" id="KW-0489">Methyltransferase</keyword>
<dbReference type="PANTHER" id="PTHR22807">
    <property type="entry name" value="NOP2 YEAST -RELATED NOL1/NOP2/FMU SUN DOMAIN-CONTAINING"/>
    <property type="match status" value="1"/>
</dbReference>
<feature type="domain" description="SAM-dependent MTase RsmB/NOP-type" evidence="8">
    <location>
        <begin position="186"/>
        <end position="471"/>
    </location>
</feature>
<feature type="region of interest" description="Disordered" evidence="7">
    <location>
        <begin position="1"/>
        <end position="27"/>
    </location>
</feature>
<dbReference type="EMBL" id="BAAAPH010000021">
    <property type="protein sequence ID" value="GAA1593644.1"/>
    <property type="molecule type" value="Genomic_DNA"/>
</dbReference>
<evidence type="ECO:0000256" key="6">
    <source>
        <dbReference type="PROSITE-ProRule" id="PRU01023"/>
    </source>
</evidence>
<evidence type="ECO:0000259" key="8">
    <source>
        <dbReference type="PROSITE" id="PS51686"/>
    </source>
</evidence>
<dbReference type="Gene3D" id="1.10.940.10">
    <property type="entry name" value="NusB-like"/>
    <property type="match status" value="1"/>
</dbReference>
<feature type="binding site" evidence="6">
    <location>
        <begin position="288"/>
        <end position="294"/>
    </location>
    <ligand>
        <name>S-adenosyl-L-methionine</name>
        <dbReference type="ChEBI" id="CHEBI:59789"/>
    </ligand>
</feature>
<evidence type="ECO:0000313" key="9">
    <source>
        <dbReference type="EMBL" id="GAA1593644.1"/>
    </source>
</evidence>
<feature type="binding site" evidence="6">
    <location>
        <position position="339"/>
    </location>
    <ligand>
        <name>S-adenosyl-L-methionine</name>
        <dbReference type="ChEBI" id="CHEBI:59789"/>
    </ligand>
</feature>
<evidence type="ECO:0000256" key="3">
    <source>
        <dbReference type="ARBA" id="ARBA00022679"/>
    </source>
</evidence>
<evidence type="ECO:0000313" key="10">
    <source>
        <dbReference type="Proteomes" id="UP001501705"/>
    </source>
</evidence>
<comment type="caution">
    <text evidence="9">The sequence shown here is derived from an EMBL/GenBank/DDBJ whole genome shotgun (WGS) entry which is preliminary data.</text>
</comment>
<dbReference type="Gene3D" id="3.40.50.150">
    <property type="entry name" value="Vaccinia Virus protein VP39"/>
    <property type="match status" value="1"/>
</dbReference>
<dbReference type="InterPro" id="IPR035926">
    <property type="entry name" value="NusB-like_sf"/>
</dbReference>
<evidence type="ECO:0000256" key="1">
    <source>
        <dbReference type="ARBA" id="ARBA00007494"/>
    </source>
</evidence>
<reference evidence="10" key="1">
    <citation type="journal article" date="2019" name="Int. J. Syst. Evol. Microbiol.">
        <title>The Global Catalogue of Microorganisms (GCM) 10K type strain sequencing project: providing services to taxonomists for standard genome sequencing and annotation.</title>
        <authorList>
            <consortium name="The Broad Institute Genomics Platform"/>
            <consortium name="The Broad Institute Genome Sequencing Center for Infectious Disease"/>
            <person name="Wu L."/>
            <person name="Ma J."/>
        </authorList>
    </citation>
    <scope>NUCLEOTIDE SEQUENCE [LARGE SCALE GENOMIC DNA]</scope>
    <source>
        <strain evidence="10">JCM 15572</strain>
    </source>
</reference>
<evidence type="ECO:0000256" key="5">
    <source>
        <dbReference type="ARBA" id="ARBA00022884"/>
    </source>
</evidence>
<dbReference type="InterPro" id="IPR006027">
    <property type="entry name" value="NusB_RsmB_TIM44"/>
</dbReference>
<evidence type="ECO:0000256" key="7">
    <source>
        <dbReference type="SAM" id="MobiDB-lite"/>
    </source>
</evidence>
<keyword evidence="3 6" id="KW-0808">Transferase</keyword>
<dbReference type="InterPro" id="IPR001678">
    <property type="entry name" value="MeTrfase_RsmB-F_NOP2_dom"/>
</dbReference>
<keyword evidence="4 6" id="KW-0949">S-adenosyl-L-methionine</keyword>